<evidence type="ECO:0000313" key="2">
    <source>
        <dbReference type="EMBL" id="KAJ4838332.1"/>
    </source>
</evidence>
<dbReference type="Gene3D" id="3.10.110.10">
    <property type="entry name" value="Ubiquitin Conjugating Enzyme"/>
    <property type="match status" value="1"/>
</dbReference>
<reference evidence="2" key="2">
    <citation type="journal article" date="2023" name="Plants (Basel)">
        <title>Annotation of the Turnera subulata (Passifloraceae) Draft Genome Reveals the S-Locus Evolved after the Divergence of Turneroideae from Passifloroideae in a Stepwise Manner.</title>
        <authorList>
            <person name="Henning P.M."/>
            <person name="Roalson E.H."/>
            <person name="Mir W."/>
            <person name="McCubbin A.G."/>
            <person name="Shore J.S."/>
        </authorList>
    </citation>
    <scope>NUCLEOTIDE SEQUENCE</scope>
    <source>
        <strain evidence="2">F60SS</strain>
    </source>
</reference>
<protein>
    <recommendedName>
        <fullName evidence="1">UBC core domain-containing protein</fullName>
    </recommendedName>
</protein>
<feature type="domain" description="UBC core" evidence="1">
    <location>
        <begin position="1"/>
        <end position="167"/>
    </location>
</feature>
<keyword evidence="3" id="KW-1185">Reference proteome</keyword>
<dbReference type="Proteomes" id="UP001141552">
    <property type="component" value="Unassembled WGS sequence"/>
</dbReference>
<dbReference type="PANTHER" id="PTHR24068">
    <property type="entry name" value="UBIQUITIN-CONJUGATING ENZYME E2"/>
    <property type="match status" value="1"/>
</dbReference>
<dbReference type="OrthoDB" id="7851174at2759"/>
<evidence type="ECO:0000259" key="1">
    <source>
        <dbReference type="PROSITE" id="PS50127"/>
    </source>
</evidence>
<comment type="caution">
    <text evidence="2">The sequence shown here is derived from an EMBL/GenBank/DDBJ whole genome shotgun (WGS) entry which is preliminary data.</text>
</comment>
<dbReference type="InterPro" id="IPR000608">
    <property type="entry name" value="UBC"/>
</dbReference>
<gene>
    <name evidence="2" type="ORF">Tsubulata_041677</name>
</gene>
<proteinExistence type="predicted"/>
<dbReference type="SUPFAM" id="SSF54495">
    <property type="entry name" value="UBC-like"/>
    <property type="match status" value="1"/>
</dbReference>
<dbReference type="InterPro" id="IPR016135">
    <property type="entry name" value="UBQ-conjugating_enzyme/RWD"/>
</dbReference>
<reference evidence="2" key="1">
    <citation type="submission" date="2022-02" db="EMBL/GenBank/DDBJ databases">
        <authorList>
            <person name="Henning P.M."/>
            <person name="McCubbin A.G."/>
            <person name="Shore J.S."/>
        </authorList>
    </citation>
    <scope>NUCLEOTIDE SEQUENCE</scope>
    <source>
        <strain evidence="2">F60SS</strain>
        <tissue evidence="2">Leaves</tissue>
    </source>
</reference>
<dbReference type="EMBL" id="JAKUCV010003582">
    <property type="protein sequence ID" value="KAJ4838332.1"/>
    <property type="molecule type" value="Genomic_DNA"/>
</dbReference>
<dbReference type="AlphaFoldDB" id="A0A9Q0FVL1"/>
<accession>A0A9Q0FVL1</accession>
<name>A0A9Q0FVL1_9ROSI</name>
<dbReference type="PROSITE" id="PS50127">
    <property type="entry name" value="UBC_2"/>
    <property type="match status" value="1"/>
</dbReference>
<evidence type="ECO:0000313" key="3">
    <source>
        <dbReference type="Proteomes" id="UP001141552"/>
    </source>
</evidence>
<dbReference type="SMART" id="SM00212">
    <property type="entry name" value="UBCc"/>
    <property type="match status" value="1"/>
</dbReference>
<dbReference type="Pfam" id="PF00179">
    <property type="entry name" value="UQ_con"/>
    <property type="match status" value="2"/>
</dbReference>
<sequence length="244" mass="27516">MASKRILKELKDLQKDPPTSYSAGPVAEDMFHWQATFMGPPDSPYAGGVFLVSLHFSVDYPFRRPKGSLGLDVYNHGHNYGVSIASVKFRTKIFHPNITSDGSIFLDILHEAWGPEVTISEVLSSICYLLAYPNLDDPLELDIAHMYKSDRSKYEATARSWTKKLQFEKKTFIFVCQYVFEDANAARLLWSSSTAPDVARCRRPHHAAAATRCPDVRKMARYWSGHETGSRVWASVLGPGRRAD</sequence>
<organism evidence="2 3">
    <name type="scientific">Turnera subulata</name>
    <dbReference type="NCBI Taxonomy" id="218843"/>
    <lineage>
        <taxon>Eukaryota</taxon>
        <taxon>Viridiplantae</taxon>
        <taxon>Streptophyta</taxon>
        <taxon>Embryophyta</taxon>
        <taxon>Tracheophyta</taxon>
        <taxon>Spermatophyta</taxon>
        <taxon>Magnoliopsida</taxon>
        <taxon>eudicotyledons</taxon>
        <taxon>Gunneridae</taxon>
        <taxon>Pentapetalae</taxon>
        <taxon>rosids</taxon>
        <taxon>fabids</taxon>
        <taxon>Malpighiales</taxon>
        <taxon>Passifloraceae</taxon>
        <taxon>Turnera</taxon>
    </lineage>
</organism>